<protein>
    <submittedName>
        <fullName evidence="2">Uncharacterized protein</fullName>
    </submittedName>
</protein>
<sequence>MKFWTDVINTSYDGSSCVIQYSNGLLLIAAMFHVVTLTVVSIGISFETIWRSLERVKMMPTKTSTATMEAIPPYKDILGDCLVHSLKRDDASDGFVGIILCLLRRLVGKLVEGDGEEGDGVE</sequence>
<reference evidence="2" key="1">
    <citation type="submission" date="2021-01" db="EMBL/GenBank/DDBJ databases">
        <authorList>
            <person name="Corre E."/>
            <person name="Pelletier E."/>
            <person name="Niang G."/>
            <person name="Scheremetjew M."/>
            <person name="Finn R."/>
            <person name="Kale V."/>
            <person name="Holt S."/>
            <person name="Cochrane G."/>
            <person name="Meng A."/>
            <person name="Brown T."/>
            <person name="Cohen L."/>
        </authorList>
    </citation>
    <scope>NUCLEOTIDE SEQUENCE</scope>
    <source>
        <strain evidence="2">BC52</strain>
    </source>
</reference>
<accession>A0A7S2VVF5</accession>
<dbReference type="AlphaFoldDB" id="A0A7S2VVF5"/>
<keyword evidence="1" id="KW-0472">Membrane</keyword>
<name>A0A7S2VVF5_9EUKA</name>
<keyword evidence="1" id="KW-1133">Transmembrane helix</keyword>
<evidence type="ECO:0000256" key="1">
    <source>
        <dbReference type="SAM" id="Phobius"/>
    </source>
</evidence>
<gene>
    <name evidence="2" type="ORF">NSPH01132_LOCUS928</name>
</gene>
<evidence type="ECO:0000313" key="2">
    <source>
        <dbReference type="EMBL" id="CAD9651097.1"/>
    </source>
</evidence>
<organism evidence="2">
    <name type="scientific">Norrisiella sphaerica</name>
    <dbReference type="NCBI Taxonomy" id="552664"/>
    <lineage>
        <taxon>Eukaryota</taxon>
        <taxon>Sar</taxon>
        <taxon>Rhizaria</taxon>
        <taxon>Cercozoa</taxon>
        <taxon>Chlorarachniophyceae</taxon>
        <taxon>Norrisiella</taxon>
    </lineage>
</organism>
<feature type="transmembrane region" description="Helical" evidence="1">
    <location>
        <begin position="25"/>
        <end position="50"/>
    </location>
</feature>
<keyword evidence="1" id="KW-0812">Transmembrane</keyword>
<dbReference type="EMBL" id="HBHC01001559">
    <property type="protein sequence ID" value="CAD9651097.1"/>
    <property type="molecule type" value="Transcribed_RNA"/>
</dbReference>
<proteinExistence type="predicted"/>